<feature type="region of interest" description="Disordered" evidence="1">
    <location>
        <begin position="1"/>
        <end position="118"/>
    </location>
</feature>
<evidence type="ECO:0000313" key="2">
    <source>
        <dbReference type="EMBL" id="XDV60996.1"/>
    </source>
</evidence>
<sequence length="118" mass="13048">MMARDRRRDRECGCDRDAQRQGPIKGDGDLTSGKHQRTTGRSHKQRAGDAGAALQRNHPDTQCDEKRQRIHSEREDRPAEQAHADGVEDKPKGEHGGGSTCIDLAVAPSTTTTGQFWM</sequence>
<reference evidence="2" key="1">
    <citation type="submission" date="2024-08" db="EMBL/GenBank/DDBJ databases">
        <authorList>
            <person name="Chaddad Z."/>
            <person name="Lamrabet M."/>
            <person name="Bouhnik O."/>
            <person name="Alami S."/>
            <person name="Wipf D."/>
            <person name="Courty P.E."/>
            <person name="Missbah El Idrissi M."/>
        </authorList>
    </citation>
    <scope>NUCLEOTIDE SEQUENCE</scope>
    <source>
        <strain evidence="2">LLZ17</strain>
    </source>
</reference>
<accession>A0AB39XW15</accession>
<evidence type="ECO:0000256" key="1">
    <source>
        <dbReference type="SAM" id="MobiDB-lite"/>
    </source>
</evidence>
<feature type="compositionally biased region" description="Polar residues" evidence="1">
    <location>
        <begin position="108"/>
        <end position="118"/>
    </location>
</feature>
<feature type="compositionally biased region" description="Basic residues" evidence="1">
    <location>
        <begin position="34"/>
        <end position="45"/>
    </location>
</feature>
<organism evidence="2">
    <name type="scientific">Bradyrhizobium sp. LLZ17</name>
    <dbReference type="NCBI Taxonomy" id="3239388"/>
    <lineage>
        <taxon>Bacteria</taxon>
        <taxon>Pseudomonadati</taxon>
        <taxon>Pseudomonadota</taxon>
        <taxon>Alphaproteobacteria</taxon>
        <taxon>Hyphomicrobiales</taxon>
        <taxon>Nitrobacteraceae</taxon>
        <taxon>Bradyrhizobium</taxon>
    </lineage>
</organism>
<name>A0AB39XW15_9BRAD</name>
<feature type="compositionally biased region" description="Basic and acidic residues" evidence="1">
    <location>
        <begin position="1"/>
        <end position="19"/>
    </location>
</feature>
<feature type="compositionally biased region" description="Basic and acidic residues" evidence="1">
    <location>
        <begin position="57"/>
        <end position="95"/>
    </location>
</feature>
<protein>
    <submittedName>
        <fullName evidence="2">Uncharacterized protein</fullName>
    </submittedName>
</protein>
<dbReference type="AlphaFoldDB" id="A0AB39XW15"/>
<dbReference type="RefSeq" id="WP_369726339.1">
    <property type="nucleotide sequence ID" value="NZ_CP165734.1"/>
</dbReference>
<proteinExistence type="predicted"/>
<gene>
    <name evidence="2" type="ORF">AB8Z38_18080</name>
</gene>
<dbReference type="EMBL" id="CP165734">
    <property type="protein sequence ID" value="XDV60996.1"/>
    <property type="molecule type" value="Genomic_DNA"/>
</dbReference>